<keyword evidence="3" id="KW-0813">Transport</keyword>
<keyword evidence="13" id="KW-1185">Reference proteome</keyword>
<dbReference type="Gene3D" id="2.60.40.2070">
    <property type="match status" value="1"/>
</dbReference>
<dbReference type="InterPro" id="IPR025949">
    <property type="entry name" value="PapC-like_C"/>
</dbReference>
<keyword evidence="4" id="KW-1134">Transmembrane beta strand</keyword>
<name>A0ABM7Q6T5_9GAMM</name>
<proteinExistence type="inferred from homology"/>
<dbReference type="Pfam" id="PF00577">
    <property type="entry name" value="Usher"/>
    <property type="match status" value="1"/>
</dbReference>
<evidence type="ECO:0000256" key="5">
    <source>
        <dbReference type="ARBA" id="ARBA00022692"/>
    </source>
</evidence>
<evidence type="ECO:0000256" key="6">
    <source>
        <dbReference type="ARBA" id="ARBA00022729"/>
    </source>
</evidence>
<evidence type="ECO:0000256" key="4">
    <source>
        <dbReference type="ARBA" id="ARBA00022452"/>
    </source>
</evidence>
<evidence type="ECO:0000259" key="11">
    <source>
        <dbReference type="Pfam" id="PF13954"/>
    </source>
</evidence>
<comment type="subcellular location">
    <subcellularLocation>
        <location evidence="1">Cell outer membrane</location>
        <topology evidence="1">Multi-pass membrane protein</topology>
    </subcellularLocation>
</comment>
<evidence type="ECO:0000313" key="13">
    <source>
        <dbReference type="Proteomes" id="UP000681317"/>
    </source>
</evidence>
<dbReference type="Pfam" id="PF13954">
    <property type="entry name" value="PapC_N"/>
    <property type="match status" value="1"/>
</dbReference>
<dbReference type="RefSeq" id="WP_213434009.1">
    <property type="nucleotide sequence ID" value="NZ_AP024545.1"/>
</dbReference>
<protein>
    <submittedName>
        <fullName evidence="12">Outer membrane usher protein</fullName>
    </submittedName>
</protein>
<organism evidence="12 13">
    <name type="scientific">Noviluteimonas caseinilytica</name>
    <dbReference type="NCBI Taxonomy" id="2675101"/>
    <lineage>
        <taxon>Bacteria</taxon>
        <taxon>Pseudomonadati</taxon>
        <taxon>Pseudomonadota</taxon>
        <taxon>Gammaproteobacteria</taxon>
        <taxon>Lysobacterales</taxon>
        <taxon>Lysobacteraceae</taxon>
        <taxon>Noviluteimonas</taxon>
    </lineage>
</organism>
<evidence type="ECO:0000313" key="12">
    <source>
        <dbReference type="EMBL" id="BCT93064.1"/>
    </source>
</evidence>
<dbReference type="Pfam" id="PF13953">
    <property type="entry name" value="PapC_C"/>
    <property type="match status" value="1"/>
</dbReference>
<evidence type="ECO:0000256" key="2">
    <source>
        <dbReference type="ARBA" id="ARBA00008064"/>
    </source>
</evidence>
<dbReference type="Gene3D" id="2.60.40.3110">
    <property type="match status" value="1"/>
</dbReference>
<dbReference type="InterPro" id="IPR000015">
    <property type="entry name" value="Fimb_usher"/>
</dbReference>
<dbReference type="InterPro" id="IPR037224">
    <property type="entry name" value="PapC_N_sf"/>
</dbReference>
<dbReference type="SUPFAM" id="SSF141729">
    <property type="entry name" value="FimD N-terminal domain-like"/>
    <property type="match status" value="1"/>
</dbReference>
<dbReference type="InterPro" id="IPR043142">
    <property type="entry name" value="PapC-like_C_sf"/>
</dbReference>
<evidence type="ECO:0000259" key="10">
    <source>
        <dbReference type="Pfam" id="PF13953"/>
    </source>
</evidence>
<evidence type="ECO:0000256" key="3">
    <source>
        <dbReference type="ARBA" id="ARBA00022448"/>
    </source>
</evidence>
<feature type="chain" id="PRO_5045509364" evidence="9">
    <location>
        <begin position="23"/>
        <end position="829"/>
    </location>
</feature>
<dbReference type="InterPro" id="IPR042186">
    <property type="entry name" value="FimD_plug_dom"/>
</dbReference>
<feature type="domain" description="PapC-like C-terminal" evidence="10">
    <location>
        <begin position="751"/>
        <end position="810"/>
    </location>
</feature>
<gene>
    <name evidence="12" type="ORF">LYSCAS_20880</name>
</gene>
<keyword evidence="7" id="KW-0472">Membrane</keyword>
<dbReference type="PANTHER" id="PTHR30451:SF20">
    <property type="entry name" value="FIMBRIAE USHER"/>
    <property type="match status" value="1"/>
</dbReference>
<dbReference type="Gene3D" id="2.60.40.2610">
    <property type="entry name" value="Outer membrane usher protein FimD, plug domain"/>
    <property type="match status" value="1"/>
</dbReference>
<comment type="similarity">
    <text evidence="2">Belongs to the fimbrial export usher family.</text>
</comment>
<evidence type="ECO:0000256" key="9">
    <source>
        <dbReference type="SAM" id="SignalP"/>
    </source>
</evidence>
<keyword evidence="5" id="KW-0812">Transmembrane</keyword>
<keyword evidence="6 9" id="KW-0732">Signal</keyword>
<dbReference type="EMBL" id="AP024545">
    <property type="protein sequence ID" value="BCT93064.1"/>
    <property type="molecule type" value="Genomic_DNA"/>
</dbReference>
<dbReference type="Gene3D" id="3.10.20.410">
    <property type="match status" value="1"/>
</dbReference>
<feature type="domain" description="PapC N-terminal" evidence="11">
    <location>
        <begin position="29"/>
        <end position="171"/>
    </location>
</feature>
<dbReference type="Proteomes" id="UP000681317">
    <property type="component" value="Chromosome"/>
</dbReference>
<reference evidence="12 13" key="1">
    <citation type="submission" date="2021-03" db="EMBL/GenBank/DDBJ databases">
        <title>Complete Genome Sequences of Two Lysobacter Strains Isolated from Sea Water (Lysobacter caseinilyticus) and Soil (Lysobacter helvus) in South Korea.</title>
        <authorList>
            <person name="Watanabe Y."/>
            <person name="Arakawa K."/>
        </authorList>
    </citation>
    <scope>NUCLEOTIDE SEQUENCE [LARGE SCALE GENOMIC DNA]</scope>
    <source>
        <strain evidence="12 13">KVB24</strain>
    </source>
</reference>
<feature type="signal peptide" evidence="9">
    <location>
        <begin position="1"/>
        <end position="22"/>
    </location>
</feature>
<dbReference type="InterPro" id="IPR025885">
    <property type="entry name" value="PapC_N"/>
</dbReference>
<sequence length="829" mass="86912">MIRGARAGLAVALVHAIGSVHAGDVPHATFDAGALRRTAHGLVDVSRFEQGMPAPVGLHEVELRRNGQPLGRQRVRFAAGATRATSTPCMDTAVLRRLDLAAGTTPPPPATSDACVPIDALVPGATAHYDGAELMLSFDIPQAALAMRADDAIDPAQWDAGIDALRIDYGVAFGRASQPAAGARTRTALRLGLGANVGAWRLRHRTTHAWQSDRPSRKDTLGTTLSTDVPSLGAQFQLGDFHTSGVLFDAVGVRGVRLESDDRMLPVSLARYAPVVRGVAATRARVQVRQGGHLLADTFVAPGPFALRDLQPLGYGGAFDVRVQEADGAVQVYSVPYAAIPGLLRQGQARFSVVAGNIDAAMSAPPFMQGTFQRGVRDRVTLQFGAQLAPDYLQALGGAAISTAVGAFSIDRAHSRMAQGPDELRGASLRLAYTGQVPATDTTIGVAAWRHGNRAFRTVQDALHQRDAIRMGAHIAEPRSRERSRIDLALQQRLGRTGDALFATLAHGADHAGRARSSAQLAYTARIGRGTMHAAWVRTLRNALGANDSSASLVFSVPLSTSRARHALQVQWRDGGGAGTTGVAATGQLFESGNTAYALGISTTQHTGATAMARDASLSHATGVGIFAVGASASGAARQQSATADGALVMHRYGVTAAPPLGDTLALVRARDGHGARVAGHAHVRLDRHGHALVPALPAYRASQVGVDPGEAAPDVHFAWTESRVVPRAGAIVDVLLPTTRARTAWLRPLQPDGTPLPFGTDLTDAAGASLGTIGRDGAALVRIAADTTAIDARWHAPEPMHCRIPVDAPGPLPAEPRDVRCEEVHARD</sequence>
<keyword evidence="8" id="KW-0998">Cell outer membrane</keyword>
<evidence type="ECO:0000256" key="7">
    <source>
        <dbReference type="ARBA" id="ARBA00023136"/>
    </source>
</evidence>
<accession>A0ABM7Q6T5</accession>
<evidence type="ECO:0000256" key="8">
    <source>
        <dbReference type="ARBA" id="ARBA00023237"/>
    </source>
</evidence>
<dbReference type="PANTHER" id="PTHR30451">
    <property type="entry name" value="OUTER MEMBRANE USHER PROTEIN"/>
    <property type="match status" value="1"/>
</dbReference>
<evidence type="ECO:0000256" key="1">
    <source>
        <dbReference type="ARBA" id="ARBA00004571"/>
    </source>
</evidence>